<comment type="caution">
    <text evidence="1">The sequence shown here is derived from an EMBL/GenBank/DDBJ whole genome shotgun (WGS) entry which is preliminary data.</text>
</comment>
<protein>
    <submittedName>
        <fullName evidence="1">Uncharacterized protein</fullName>
    </submittedName>
</protein>
<dbReference type="AlphaFoldDB" id="A0A366I0C8"/>
<proteinExistence type="predicted"/>
<dbReference type="EMBL" id="QNRY01000034">
    <property type="protein sequence ID" value="RBP59991.1"/>
    <property type="molecule type" value="Genomic_DNA"/>
</dbReference>
<dbReference type="Proteomes" id="UP000253046">
    <property type="component" value="Unassembled WGS sequence"/>
</dbReference>
<evidence type="ECO:0000313" key="2">
    <source>
        <dbReference type="Proteomes" id="UP000253046"/>
    </source>
</evidence>
<reference evidence="1 2" key="1">
    <citation type="submission" date="2018-06" db="EMBL/GenBank/DDBJ databases">
        <title>Genomic Encyclopedia of Type Strains, Phase IV (KMG-IV): sequencing the most valuable type-strain genomes for metagenomic binning, comparative biology and taxonomic classification.</title>
        <authorList>
            <person name="Goeker M."/>
        </authorList>
    </citation>
    <scope>NUCLEOTIDE SEQUENCE [LARGE SCALE GENOMIC DNA]</scope>
    <source>
        <strain evidence="1 2">DSM 30166</strain>
    </source>
</reference>
<gene>
    <name evidence="1" type="ORF">DES54_13417</name>
</gene>
<keyword evidence="2" id="KW-1185">Reference proteome</keyword>
<accession>A0A366I0C8</accession>
<sequence>MVVVKQKINRCYLANLRCPPQPAPSIALSASNFQKLPRALQGGSLDAGIDFTKVYC</sequence>
<evidence type="ECO:0000313" key="1">
    <source>
        <dbReference type="EMBL" id="RBP59991.1"/>
    </source>
</evidence>
<name>A0A366I0C8_9GAMM</name>
<organism evidence="1 2">
    <name type="scientific">Brenneria salicis ATCC 15712 = DSM 30166</name>
    <dbReference type="NCBI Taxonomy" id="714314"/>
    <lineage>
        <taxon>Bacteria</taxon>
        <taxon>Pseudomonadati</taxon>
        <taxon>Pseudomonadota</taxon>
        <taxon>Gammaproteobacteria</taxon>
        <taxon>Enterobacterales</taxon>
        <taxon>Pectobacteriaceae</taxon>
        <taxon>Brenneria</taxon>
    </lineage>
</organism>